<proteinExistence type="predicted"/>
<dbReference type="InterPro" id="IPR011013">
    <property type="entry name" value="Gal_mutarotase_sf_dom"/>
</dbReference>
<dbReference type="SUPFAM" id="SSF74650">
    <property type="entry name" value="Galactose mutarotase-like"/>
    <property type="match status" value="1"/>
</dbReference>
<dbReference type="GO" id="GO:0030246">
    <property type="term" value="F:carbohydrate binding"/>
    <property type="evidence" value="ECO:0007669"/>
    <property type="project" value="InterPro"/>
</dbReference>
<dbReference type="AlphaFoldDB" id="A0A7I7SGD5"/>
<gene>
    <name evidence="1" type="ORF">B8W67_14440</name>
</gene>
<evidence type="ECO:0000313" key="2">
    <source>
        <dbReference type="Proteomes" id="UP000193577"/>
    </source>
</evidence>
<reference evidence="1 2" key="1">
    <citation type="submission" date="2017-04" db="EMBL/GenBank/DDBJ databases">
        <title>The new phylogeny of genus Mycobacterium.</title>
        <authorList>
            <person name="Tortoli E."/>
            <person name="Trovato A."/>
            <person name="Cirillo D.M."/>
        </authorList>
    </citation>
    <scope>NUCLEOTIDE SEQUENCE [LARGE SCALE GENOMIC DNA]</scope>
    <source>
        <strain evidence="1 2">KCTC 19819</strain>
    </source>
</reference>
<dbReference type="CDD" id="cd01081">
    <property type="entry name" value="Aldose_epim"/>
    <property type="match status" value="1"/>
</dbReference>
<organism evidence="1 2">
    <name type="scientific">Mycolicibacillus koreensis</name>
    <dbReference type="NCBI Taxonomy" id="1069220"/>
    <lineage>
        <taxon>Bacteria</taxon>
        <taxon>Bacillati</taxon>
        <taxon>Actinomycetota</taxon>
        <taxon>Actinomycetes</taxon>
        <taxon>Mycobacteriales</taxon>
        <taxon>Mycobacteriaceae</taxon>
        <taxon>Mycolicibacillus</taxon>
    </lineage>
</organism>
<evidence type="ECO:0000313" key="1">
    <source>
        <dbReference type="EMBL" id="OSC32698.1"/>
    </source>
</evidence>
<dbReference type="RefSeq" id="WP_085304673.1">
    <property type="nucleotide sequence ID" value="NZ_AP022594.1"/>
</dbReference>
<dbReference type="Gene3D" id="2.70.98.10">
    <property type="match status" value="1"/>
</dbReference>
<protein>
    <submittedName>
        <fullName evidence="1">Aldose epimerase</fullName>
    </submittedName>
</protein>
<dbReference type="EMBL" id="NCXO01000034">
    <property type="protein sequence ID" value="OSC32698.1"/>
    <property type="molecule type" value="Genomic_DNA"/>
</dbReference>
<dbReference type="InterPro" id="IPR014718">
    <property type="entry name" value="GH-type_carb-bd"/>
</dbReference>
<dbReference type="GO" id="GO:0005975">
    <property type="term" value="P:carbohydrate metabolic process"/>
    <property type="evidence" value="ECO:0007669"/>
    <property type="project" value="InterPro"/>
</dbReference>
<dbReference type="InterPro" id="IPR008183">
    <property type="entry name" value="Aldose_1/G6P_1-epimerase"/>
</dbReference>
<name>A0A7I7SGD5_9MYCO</name>
<dbReference type="OrthoDB" id="4739604at2"/>
<accession>A0A7I7SGD5</accession>
<sequence length="302" mass="32150">MAPAEIDTVTLRDPTSSLTATFAPGAGMVGTSLTDGATEFLGQRHGLRAYIDQGKTMGIPILYPWANRLSANHYRVDDAVVTLTPGAGGVRTDEHGAPLHGVLAAYPGWQVRAATDSQLIAEIDYGAQPSLLASFPYPHRLTVDVSLAEQTLRIATTVTATSAAPVPLCYGFHPYLQLPATPRAQWQVQTPAMTHRPADARGLPTGASDDRPGTTVTLGDSVYDDGYTDVPTGAVFAVSGDDRRIEVHFEQGFPAAQVFAPGDDDVICFEPMAAPTDALRRGGYRLAHFGSPDTTRFAIRVC</sequence>
<dbReference type="GO" id="GO:0016853">
    <property type="term" value="F:isomerase activity"/>
    <property type="evidence" value="ECO:0007669"/>
    <property type="project" value="InterPro"/>
</dbReference>
<dbReference type="Proteomes" id="UP000193577">
    <property type="component" value="Unassembled WGS sequence"/>
</dbReference>
<dbReference type="Pfam" id="PF01263">
    <property type="entry name" value="Aldose_epim"/>
    <property type="match status" value="1"/>
</dbReference>
<comment type="caution">
    <text evidence="1">The sequence shown here is derived from an EMBL/GenBank/DDBJ whole genome shotgun (WGS) entry which is preliminary data.</text>
</comment>
<keyword evidence="2" id="KW-1185">Reference proteome</keyword>